<evidence type="ECO:0000259" key="13">
    <source>
        <dbReference type="Pfam" id="PF26002"/>
    </source>
</evidence>
<dbReference type="Gene3D" id="1.10.287.470">
    <property type="entry name" value="Helix hairpin bin"/>
    <property type="match status" value="1"/>
</dbReference>
<dbReference type="PANTHER" id="PTHR30386">
    <property type="entry name" value="MEMBRANE FUSION SUBUNIT OF EMRAB-TOLC MULTIDRUG EFFLUX PUMP"/>
    <property type="match status" value="1"/>
</dbReference>
<comment type="similarity">
    <text evidence="2 9">Belongs to the membrane fusion protein (MFP) (TC 8.A.1) family.</text>
</comment>
<evidence type="ECO:0000256" key="7">
    <source>
        <dbReference type="ARBA" id="ARBA00022989"/>
    </source>
</evidence>
<dbReference type="EMBL" id="LT670844">
    <property type="protein sequence ID" value="SHL91127.1"/>
    <property type="molecule type" value="Genomic_DNA"/>
</dbReference>
<evidence type="ECO:0000256" key="1">
    <source>
        <dbReference type="ARBA" id="ARBA00004377"/>
    </source>
</evidence>
<feature type="coiled-coil region" evidence="10">
    <location>
        <begin position="248"/>
        <end position="297"/>
    </location>
</feature>
<evidence type="ECO:0000256" key="6">
    <source>
        <dbReference type="ARBA" id="ARBA00022692"/>
    </source>
</evidence>
<keyword evidence="8" id="KW-0472">Membrane</keyword>
<evidence type="ECO:0000313" key="15">
    <source>
        <dbReference type="Proteomes" id="UP000189935"/>
    </source>
</evidence>
<gene>
    <name evidence="14" type="ORF">SAMN05444159_7166</name>
</gene>
<organism evidence="14 15">
    <name type="scientific">Bradyrhizobium lablabi</name>
    <dbReference type="NCBI Taxonomy" id="722472"/>
    <lineage>
        <taxon>Bacteria</taxon>
        <taxon>Pseudomonadati</taxon>
        <taxon>Pseudomonadota</taxon>
        <taxon>Alphaproteobacteria</taxon>
        <taxon>Hyphomicrobiales</taxon>
        <taxon>Nitrobacteraceae</taxon>
        <taxon>Bradyrhizobium</taxon>
    </lineage>
</organism>
<dbReference type="InterPro" id="IPR058982">
    <property type="entry name" value="Beta-barrel_AprE"/>
</dbReference>
<evidence type="ECO:0000256" key="11">
    <source>
        <dbReference type="SAM" id="MobiDB-lite"/>
    </source>
</evidence>
<name>A0A1M7EHF2_9BRAD</name>
<comment type="subcellular location">
    <subcellularLocation>
        <location evidence="1 9">Cell inner membrane</location>
        <topology evidence="1 9">Single-pass membrane protein</topology>
    </subcellularLocation>
</comment>
<evidence type="ECO:0000259" key="12">
    <source>
        <dbReference type="Pfam" id="PF25988"/>
    </source>
</evidence>
<dbReference type="PANTHER" id="PTHR30386:SF27">
    <property type="entry name" value="MEMBRANE FUSION PROTEIN (MFP) FAMILY PROTEIN"/>
    <property type="match status" value="1"/>
</dbReference>
<dbReference type="InterPro" id="IPR050739">
    <property type="entry name" value="MFP"/>
</dbReference>
<dbReference type="NCBIfam" id="TIGR01843">
    <property type="entry name" value="type_I_hlyD"/>
    <property type="match status" value="1"/>
</dbReference>
<sequence>MTTAIVPVPNKPVRRAEREFLPAALEIVETPPSPIGRLGAYCLVGVFTLAFVWSWIGRVDIVAVSKGKIIPTGHTKIVQPFEIGVVRAILVHDGQKVKVGDVLIELDPTMNQADLDHQRNDLMAAKIDIARLTAALESEENPDARFVAPEGATPEQARMGAQFLAGQVSQYRSKLAALAGEAAQKRAELESQKVSIGKIQTLLPLMEERTQMRKTLYDHQTGSKLAYLENLQELLSSQQDLEVQTSRLKEADAAVTAAKAKLEETRAEFRRQNLNDLAEATRKASGLAQDVAKSEQRTKFQALTAPIDGTVQQLAVHSVGGVVTPAQTLLSIVPADSKLEIEAMVDNQDIGFVRSGQDAEIKVDTFNFTRYGLLHGKVVTLSQDAIPREGAGKSDPPKQPGAGDGATSEPAYAARVSLDQTQMQVDDKLVNLSPGMAVTVEIRTGTRRIIDYLLSPILRHSQESLRER</sequence>
<evidence type="ECO:0000256" key="5">
    <source>
        <dbReference type="ARBA" id="ARBA00022519"/>
    </source>
</evidence>
<evidence type="ECO:0000256" key="8">
    <source>
        <dbReference type="ARBA" id="ARBA00023136"/>
    </source>
</evidence>
<dbReference type="InterPro" id="IPR010129">
    <property type="entry name" value="T1SS_HlyD"/>
</dbReference>
<keyword evidence="5 9" id="KW-0997">Cell inner membrane</keyword>
<accession>A0A1M7EHF2</accession>
<dbReference type="SUPFAM" id="SSF111369">
    <property type="entry name" value="HlyD-like secretion proteins"/>
    <property type="match status" value="1"/>
</dbReference>
<feature type="region of interest" description="Disordered" evidence="11">
    <location>
        <begin position="387"/>
        <end position="409"/>
    </location>
</feature>
<dbReference type="PROSITE" id="PS00543">
    <property type="entry name" value="HLYD_FAMILY"/>
    <property type="match status" value="1"/>
</dbReference>
<dbReference type="Proteomes" id="UP000189935">
    <property type="component" value="Chromosome I"/>
</dbReference>
<evidence type="ECO:0000256" key="3">
    <source>
        <dbReference type="ARBA" id="ARBA00022448"/>
    </source>
</evidence>
<feature type="compositionally biased region" description="Basic and acidic residues" evidence="11">
    <location>
        <begin position="387"/>
        <end position="396"/>
    </location>
</feature>
<dbReference type="InterPro" id="IPR006144">
    <property type="entry name" value="Secretion_HlyD_CS"/>
</dbReference>
<dbReference type="InterPro" id="IPR059040">
    <property type="entry name" value="HH_CyaD-like"/>
</dbReference>
<dbReference type="Gene3D" id="2.40.50.100">
    <property type="match status" value="1"/>
</dbReference>
<evidence type="ECO:0000256" key="4">
    <source>
        <dbReference type="ARBA" id="ARBA00022475"/>
    </source>
</evidence>
<keyword evidence="3 9" id="KW-0813">Transport</keyword>
<reference evidence="14 15" key="1">
    <citation type="submission" date="2016-11" db="EMBL/GenBank/DDBJ databases">
        <authorList>
            <person name="Jaros S."/>
            <person name="Januszkiewicz K."/>
            <person name="Wedrychowicz H."/>
        </authorList>
    </citation>
    <scope>NUCLEOTIDE SEQUENCE [LARGE SCALE GENOMIC DNA]</scope>
    <source>
        <strain evidence="14 15">GAS499</strain>
    </source>
</reference>
<protein>
    <recommendedName>
        <fullName evidence="9">Membrane fusion protein (MFP) family protein</fullName>
    </recommendedName>
</protein>
<keyword evidence="7" id="KW-1133">Transmembrane helix</keyword>
<keyword evidence="4 9" id="KW-1003">Cell membrane</keyword>
<dbReference type="GO" id="GO:0009306">
    <property type="term" value="P:protein secretion"/>
    <property type="evidence" value="ECO:0007669"/>
    <property type="project" value="InterPro"/>
</dbReference>
<evidence type="ECO:0000256" key="10">
    <source>
        <dbReference type="SAM" id="Coils"/>
    </source>
</evidence>
<evidence type="ECO:0000313" key="14">
    <source>
        <dbReference type="EMBL" id="SHL91127.1"/>
    </source>
</evidence>
<evidence type="ECO:0000256" key="9">
    <source>
        <dbReference type="RuleBase" id="RU365093"/>
    </source>
</evidence>
<keyword evidence="6" id="KW-0812">Transmembrane</keyword>
<evidence type="ECO:0000256" key="2">
    <source>
        <dbReference type="ARBA" id="ARBA00009477"/>
    </source>
</evidence>
<keyword evidence="10" id="KW-0175">Coiled coil</keyword>
<dbReference type="PRINTS" id="PR01490">
    <property type="entry name" value="RTXTOXIND"/>
</dbReference>
<dbReference type="Pfam" id="PF26002">
    <property type="entry name" value="Beta-barrel_AprE"/>
    <property type="match status" value="1"/>
</dbReference>
<proteinExistence type="inferred from homology"/>
<feature type="domain" description="CyaD-like alpha-helical hairpin" evidence="12">
    <location>
        <begin position="107"/>
        <end position="299"/>
    </location>
</feature>
<dbReference type="GO" id="GO:0005886">
    <property type="term" value="C:plasma membrane"/>
    <property type="evidence" value="ECO:0007669"/>
    <property type="project" value="UniProtKB-SubCell"/>
</dbReference>
<dbReference type="OrthoDB" id="9810980at2"/>
<dbReference type="Gene3D" id="2.40.30.170">
    <property type="match status" value="1"/>
</dbReference>
<dbReference type="AlphaFoldDB" id="A0A1M7EHF2"/>
<dbReference type="Pfam" id="PF25988">
    <property type="entry name" value="HH_CyaD"/>
    <property type="match status" value="1"/>
</dbReference>
<feature type="domain" description="AprE-like beta-barrel" evidence="13">
    <location>
        <begin position="339"/>
        <end position="445"/>
    </location>
</feature>
<dbReference type="RefSeq" id="WP_079544192.1">
    <property type="nucleotide sequence ID" value="NZ_LT670844.1"/>
</dbReference>